<evidence type="ECO:0000256" key="1">
    <source>
        <dbReference type="SAM" id="MobiDB-lite"/>
    </source>
</evidence>
<protein>
    <recommendedName>
        <fullName evidence="4">Nitroreductase domain-containing protein</fullName>
    </recommendedName>
</protein>
<gene>
    <name evidence="2" type="ORF">GCM10022207_93160</name>
</gene>
<reference evidence="3" key="1">
    <citation type="journal article" date="2019" name="Int. J. Syst. Evol. Microbiol.">
        <title>The Global Catalogue of Microorganisms (GCM) 10K type strain sequencing project: providing services to taxonomists for standard genome sequencing and annotation.</title>
        <authorList>
            <consortium name="The Broad Institute Genomics Platform"/>
            <consortium name="The Broad Institute Genome Sequencing Center for Infectious Disease"/>
            <person name="Wu L."/>
            <person name="Ma J."/>
        </authorList>
    </citation>
    <scope>NUCLEOTIDE SEQUENCE [LARGE SCALE GENOMIC DNA]</scope>
    <source>
        <strain evidence="3">JCM 16578</strain>
    </source>
</reference>
<organism evidence="2 3">
    <name type="scientific">Streptomyces lannensis</name>
    <dbReference type="NCBI Taxonomy" id="766498"/>
    <lineage>
        <taxon>Bacteria</taxon>
        <taxon>Bacillati</taxon>
        <taxon>Actinomycetota</taxon>
        <taxon>Actinomycetes</taxon>
        <taxon>Kitasatosporales</taxon>
        <taxon>Streptomycetaceae</taxon>
        <taxon>Streptomyces</taxon>
    </lineage>
</organism>
<dbReference type="Proteomes" id="UP001501563">
    <property type="component" value="Unassembled WGS sequence"/>
</dbReference>
<accession>A0ABP7M0B6</accession>
<proteinExistence type="predicted"/>
<evidence type="ECO:0000313" key="2">
    <source>
        <dbReference type="EMBL" id="GAA3909014.1"/>
    </source>
</evidence>
<evidence type="ECO:0000313" key="3">
    <source>
        <dbReference type="Proteomes" id="UP001501563"/>
    </source>
</evidence>
<evidence type="ECO:0008006" key="4">
    <source>
        <dbReference type="Google" id="ProtNLM"/>
    </source>
</evidence>
<comment type="caution">
    <text evidence="2">The sequence shown here is derived from an EMBL/GenBank/DDBJ whole genome shotgun (WGS) entry which is preliminary data.</text>
</comment>
<dbReference type="EMBL" id="BAAAZA010000080">
    <property type="protein sequence ID" value="GAA3909014.1"/>
    <property type="molecule type" value="Genomic_DNA"/>
</dbReference>
<sequence>MLGIGRRPHARALVALPVSGWGVINRDTGSPTAGDDHVSTAVANALALSLIQLGIARPMCEALSPPGAELGAARLGRGQPTGGTFLEPGWGRKDSEAP</sequence>
<name>A0ABP7M0B6_9ACTN</name>
<keyword evidence="3" id="KW-1185">Reference proteome</keyword>
<feature type="region of interest" description="Disordered" evidence="1">
    <location>
        <begin position="70"/>
        <end position="98"/>
    </location>
</feature>